<evidence type="ECO:0000313" key="1">
    <source>
        <dbReference type="EMBL" id="MDH2393922.1"/>
    </source>
</evidence>
<comment type="caution">
    <text evidence="1">The sequence shown here is derived from an EMBL/GenBank/DDBJ whole genome shotgun (WGS) entry which is preliminary data.</text>
</comment>
<gene>
    <name evidence="1" type="ORF">QCN29_35260</name>
</gene>
<organism evidence="1 2">
    <name type="scientific">Streptomyces chengmaiensis</name>
    <dbReference type="NCBI Taxonomy" id="3040919"/>
    <lineage>
        <taxon>Bacteria</taxon>
        <taxon>Bacillati</taxon>
        <taxon>Actinomycetota</taxon>
        <taxon>Actinomycetes</taxon>
        <taxon>Kitasatosporales</taxon>
        <taxon>Streptomycetaceae</taxon>
        <taxon>Streptomyces</taxon>
    </lineage>
</organism>
<protein>
    <submittedName>
        <fullName evidence="1">GIY-YIG nuclease family protein</fullName>
    </submittedName>
</protein>
<sequence length="117" mass="12834">MKTAGPNPELPRIAVGVATNVYAIAAIGTSMVKIGASSNPAGRVTAFQIGCPLELRLLGNWWGGSLVENYLHHAFATKRVRGEWFDFKDEDPLPLIEATVEKAVRYIARQPPKMIRC</sequence>
<dbReference type="RefSeq" id="WP_279933303.1">
    <property type="nucleotide sequence ID" value="NZ_JARWBG010000091.1"/>
</dbReference>
<dbReference type="Pfam" id="PF13455">
    <property type="entry name" value="MUG113"/>
    <property type="match status" value="1"/>
</dbReference>
<accession>A0ABT6HYY2</accession>
<dbReference type="Proteomes" id="UP001223144">
    <property type="component" value="Unassembled WGS sequence"/>
</dbReference>
<evidence type="ECO:0000313" key="2">
    <source>
        <dbReference type="Proteomes" id="UP001223144"/>
    </source>
</evidence>
<proteinExistence type="predicted"/>
<reference evidence="1 2" key="1">
    <citation type="submission" date="2023-04" db="EMBL/GenBank/DDBJ databases">
        <title>Streptomyces chengmaiensis sp. nov. isolated from the stem of mangrove plant in Hainan.</title>
        <authorList>
            <person name="Huang X."/>
            <person name="Zhou S."/>
            <person name="Chu X."/>
            <person name="Xie Y."/>
            <person name="Lin Y."/>
        </authorList>
    </citation>
    <scope>NUCLEOTIDE SEQUENCE [LARGE SCALE GENOMIC DNA]</scope>
    <source>
        <strain evidence="1 2">HNM0663</strain>
    </source>
</reference>
<dbReference type="EMBL" id="JARWBG010000091">
    <property type="protein sequence ID" value="MDH2393922.1"/>
    <property type="molecule type" value="Genomic_DNA"/>
</dbReference>
<keyword evidence="2" id="KW-1185">Reference proteome</keyword>
<name>A0ABT6HYY2_9ACTN</name>